<dbReference type="Proteomes" id="UP000053268">
    <property type="component" value="Unassembled WGS sequence"/>
</dbReference>
<reference evidence="8 9" key="1">
    <citation type="journal article" date="2015" name="Nat. Commun.">
        <title>Outbred genome sequencing and CRISPR/Cas9 gene editing in butterflies.</title>
        <authorList>
            <person name="Li X."/>
            <person name="Fan D."/>
            <person name="Zhang W."/>
            <person name="Liu G."/>
            <person name="Zhang L."/>
            <person name="Zhao L."/>
            <person name="Fang X."/>
            <person name="Chen L."/>
            <person name="Dong Y."/>
            <person name="Chen Y."/>
            <person name="Ding Y."/>
            <person name="Zhao R."/>
            <person name="Feng M."/>
            <person name="Zhu Y."/>
            <person name="Feng Y."/>
            <person name="Jiang X."/>
            <person name="Zhu D."/>
            <person name="Xiang H."/>
            <person name="Feng X."/>
            <person name="Li S."/>
            <person name="Wang J."/>
            <person name="Zhang G."/>
            <person name="Kronforst M.R."/>
            <person name="Wang W."/>
        </authorList>
    </citation>
    <scope>NUCLEOTIDE SEQUENCE [LARGE SCALE GENOMIC DNA]</scope>
    <source>
        <strain evidence="8">Ya'a_city_454_Px</strain>
        <tissue evidence="8">Whole body</tissue>
    </source>
</reference>
<feature type="domain" description="Complex 1 LYR protein" evidence="7">
    <location>
        <begin position="19"/>
        <end position="76"/>
    </location>
</feature>
<evidence type="ECO:0000256" key="4">
    <source>
        <dbReference type="ARBA" id="ARBA00023128"/>
    </source>
</evidence>
<keyword evidence="9" id="KW-1185">Reference proteome</keyword>
<evidence type="ECO:0000256" key="5">
    <source>
        <dbReference type="ARBA" id="ARBA00026235"/>
    </source>
</evidence>
<keyword evidence="4" id="KW-0496">Mitochondrion</keyword>
<dbReference type="EMBL" id="KQ459595">
    <property type="protein sequence ID" value="KPI95875.1"/>
    <property type="molecule type" value="Genomic_DNA"/>
</dbReference>
<protein>
    <recommendedName>
        <fullName evidence="5">LYR motif-containing protein 2</fullName>
    </recommendedName>
</protein>
<dbReference type="InterPro" id="IPR045293">
    <property type="entry name" value="Complex1_LYR_LYRM2"/>
</dbReference>
<dbReference type="AlphaFoldDB" id="A0A194PXK1"/>
<sequence length="87" mass="10446">MTSKLPKTTLNLKQFLLRQEVLKLYRDIFRTLRKISDESTRSELKDWARSDFRNNKHHRDETAIKSMLYYGRKSLKDLERSLALSKS</sequence>
<organism evidence="8 9">
    <name type="scientific">Papilio xuthus</name>
    <name type="common">Asian swallowtail butterfly</name>
    <dbReference type="NCBI Taxonomy" id="66420"/>
    <lineage>
        <taxon>Eukaryota</taxon>
        <taxon>Metazoa</taxon>
        <taxon>Ecdysozoa</taxon>
        <taxon>Arthropoda</taxon>
        <taxon>Hexapoda</taxon>
        <taxon>Insecta</taxon>
        <taxon>Pterygota</taxon>
        <taxon>Neoptera</taxon>
        <taxon>Endopterygota</taxon>
        <taxon>Lepidoptera</taxon>
        <taxon>Glossata</taxon>
        <taxon>Ditrysia</taxon>
        <taxon>Papilionoidea</taxon>
        <taxon>Papilionidae</taxon>
        <taxon>Papilioninae</taxon>
        <taxon>Papilio</taxon>
    </lineage>
</organism>
<comment type="subcellular location">
    <subcellularLocation>
        <location evidence="1">Mitochondrion</location>
    </subcellularLocation>
</comment>
<evidence type="ECO:0000313" key="9">
    <source>
        <dbReference type="Proteomes" id="UP000053268"/>
    </source>
</evidence>
<comment type="similarity">
    <text evidence="2">Belongs to the complex I LYR family.</text>
</comment>
<dbReference type="CDD" id="cd20262">
    <property type="entry name" value="Complex1_LYR_LYRM2"/>
    <property type="match status" value="1"/>
</dbReference>
<evidence type="ECO:0000259" key="7">
    <source>
        <dbReference type="Pfam" id="PF05347"/>
    </source>
</evidence>
<accession>A0A194PXK1</accession>
<evidence type="ECO:0000256" key="3">
    <source>
        <dbReference type="ARBA" id="ARBA00022946"/>
    </source>
</evidence>
<name>A0A194PXK1_PAPXU</name>
<evidence type="ECO:0000313" key="8">
    <source>
        <dbReference type="EMBL" id="KPI95875.1"/>
    </source>
</evidence>
<evidence type="ECO:0000256" key="1">
    <source>
        <dbReference type="ARBA" id="ARBA00004173"/>
    </source>
</evidence>
<evidence type="ECO:0000256" key="2">
    <source>
        <dbReference type="ARBA" id="ARBA00009508"/>
    </source>
</evidence>
<dbReference type="GO" id="GO:0005739">
    <property type="term" value="C:mitochondrion"/>
    <property type="evidence" value="ECO:0007669"/>
    <property type="project" value="UniProtKB-SubCell"/>
</dbReference>
<dbReference type="InterPro" id="IPR008011">
    <property type="entry name" value="Complex1_LYR_dom"/>
</dbReference>
<dbReference type="PANTHER" id="PTHR13675:SF0">
    <property type="entry name" value="LYR MOTIF-CONTAINING PROTEIN 2"/>
    <property type="match status" value="1"/>
</dbReference>
<proteinExistence type="inferred from homology"/>
<dbReference type="PANTHER" id="PTHR13675">
    <property type="entry name" value="LYR MOTIF-CONTAINING PROTEIN 2"/>
    <property type="match status" value="1"/>
</dbReference>
<evidence type="ECO:0000256" key="6">
    <source>
        <dbReference type="ARBA" id="ARBA00044735"/>
    </source>
</evidence>
<keyword evidence="3" id="KW-0809">Transit peptide</keyword>
<comment type="function">
    <text evidence="6">Involved in efficient integration of the N-module into mitochondrial respiratory chain complex I.</text>
</comment>
<dbReference type="Pfam" id="PF05347">
    <property type="entry name" value="Complex1_LYR"/>
    <property type="match status" value="1"/>
</dbReference>
<gene>
    <name evidence="8" type="ORF">RR46_11588</name>
</gene>